<evidence type="ECO:0000313" key="1">
    <source>
        <dbReference type="EMBL" id="GBN84564.1"/>
    </source>
</evidence>
<sequence>MRTNGHSWYSHPTSFLQIPCLSYESSLMQQLLIPSHRKARRTQEPGIIIVPGNDPEFFGRASKGRHLFIEFRMRGTIQENQEADA</sequence>
<reference evidence="1 2" key="1">
    <citation type="journal article" date="2019" name="Sci. Rep.">
        <title>Orb-weaving spider Araneus ventricosus genome elucidates the spidroin gene catalogue.</title>
        <authorList>
            <person name="Kono N."/>
            <person name="Nakamura H."/>
            <person name="Ohtoshi R."/>
            <person name="Moran D.A.P."/>
            <person name="Shinohara A."/>
            <person name="Yoshida Y."/>
            <person name="Fujiwara M."/>
            <person name="Mori M."/>
            <person name="Tomita M."/>
            <person name="Arakawa K."/>
        </authorList>
    </citation>
    <scope>NUCLEOTIDE SEQUENCE [LARGE SCALE GENOMIC DNA]</scope>
</reference>
<comment type="caution">
    <text evidence="1">The sequence shown here is derived from an EMBL/GenBank/DDBJ whole genome shotgun (WGS) entry which is preliminary data.</text>
</comment>
<gene>
    <name evidence="1" type="ORF">AVEN_155159_1</name>
</gene>
<name>A0A4Y2S8L6_ARAVE</name>
<organism evidence="1 2">
    <name type="scientific">Araneus ventricosus</name>
    <name type="common">Orbweaver spider</name>
    <name type="synonym">Epeira ventricosa</name>
    <dbReference type="NCBI Taxonomy" id="182803"/>
    <lineage>
        <taxon>Eukaryota</taxon>
        <taxon>Metazoa</taxon>
        <taxon>Ecdysozoa</taxon>
        <taxon>Arthropoda</taxon>
        <taxon>Chelicerata</taxon>
        <taxon>Arachnida</taxon>
        <taxon>Araneae</taxon>
        <taxon>Araneomorphae</taxon>
        <taxon>Entelegynae</taxon>
        <taxon>Araneoidea</taxon>
        <taxon>Araneidae</taxon>
        <taxon>Araneus</taxon>
    </lineage>
</organism>
<protein>
    <submittedName>
        <fullName evidence="1">Uncharacterized protein</fullName>
    </submittedName>
</protein>
<evidence type="ECO:0000313" key="2">
    <source>
        <dbReference type="Proteomes" id="UP000499080"/>
    </source>
</evidence>
<dbReference type="EMBL" id="BGPR01020402">
    <property type="protein sequence ID" value="GBN84564.1"/>
    <property type="molecule type" value="Genomic_DNA"/>
</dbReference>
<proteinExistence type="predicted"/>
<accession>A0A4Y2S8L6</accession>
<dbReference type="AlphaFoldDB" id="A0A4Y2S8L6"/>
<dbReference type="Proteomes" id="UP000499080">
    <property type="component" value="Unassembled WGS sequence"/>
</dbReference>
<keyword evidence="2" id="KW-1185">Reference proteome</keyword>